<keyword evidence="4" id="KW-0347">Helicase</keyword>
<feature type="domain" description="Helicase ATP-binding" evidence="2">
    <location>
        <begin position="532"/>
        <end position="690"/>
    </location>
</feature>
<keyword evidence="4" id="KW-0067">ATP-binding</keyword>
<dbReference type="GO" id="GO:0008170">
    <property type="term" value="F:N-methyltransferase activity"/>
    <property type="evidence" value="ECO:0007669"/>
    <property type="project" value="InterPro"/>
</dbReference>
<dbReference type="HOGENOM" id="CLU_012094_0_0_2"/>
<evidence type="ECO:0000256" key="1">
    <source>
        <dbReference type="ARBA" id="ARBA00022801"/>
    </source>
</evidence>
<dbReference type="PANTHER" id="PTHR45766">
    <property type="entry name" value="DNA ANNEALING HELICASE AND ENDONUCLEASE ZRANB3 FAMILY MEMBER"/>
    <property type="match status" value="1"/>
</dbReference>
<dbReference type="GO" id="GO:0003677">
    <property type="term" value="F:DNA binding"/>
    <property type="evidence" value="ECO:0007669"/>
    <property type="project" value="InterPro"/>
</dbReference>
<protein>
    <submittedName>
        <fullName evidence="4">DNA/RNA helicase, superfamily II, SNF2 family</fullName>
    </submittedName>
</protein>
<gene>
    <name evidence="4" type="ordered locus">Metho_2651</name>
</gene>
<evidence type="ECO:0000259" key="2">
    <source>
        <dbReference type="PROSITE" id="PS51192"/>
    </source>
</evidence>
<name>L0L0C0_METHD</name>
<dbReference type="PROSITE" id="PS51194">
    <property type="entry name" value="HELICASE_CTER"/>
    <property type="match status" value="1"/>
</dbReference>
<dbReference type="PRINTS" id="PR00507">
    <property type="entry name" value="N12N6MTFRASE"/>
</dbReference>
<evidence type="ECO:0000313" key="4">
    <source>
        <dbReference type="EMBL" id="AGB50781.1"/>
    </source>
</evidence>
<dbReference type="InterPro" id="IPR000330">
    <property type="entry name" value="SNF2_N"/>
</dbReference>
<dbReference type="PROSITE" id="PS51192">
    <property type="entry name" value="HELICASE_ATP_BIND_1"/>
    <property type="match status" value="1"/>
</dbReference>
<keyword evidence="1" id="KW-0378">Hydrolase</keyword>
<dbReference type="InterPro" id="IPR003356">
    <property type="entry name" value="DNA_methylase_A-5"/>
</dbReference>
<keyword evidence="4" id="KW-0547">Nucleotide-binding</keyword>
<dbReference type="Gene3D" id="3.40.50.300">
    <property type="entry name" value="P-loop containing nucleotide triphosphate hydrolases"/>
    <property type="match status" value="2"/>
</dbReference>
<dbReference type="InterPro" id="IPR014001">
    <property type="entry name" value="Helicase_ATP-bd"/>
</dbReference>
<feature type="domain" description="Helicase C-terminal" evidence="3">
    <location>
        <begin position="864"/>
        <end position="1018"/>
    </location>
</feature>
<dbReference type="GO" id="GO:0016787">
    <property type="term" value="F:hydrolase activity"/>
    <property type="evidence" value="ECO:0007669"/>
    <property type="project" value="UniProtKB-KW"/>
</dbReference>
<keyword evidence="5" id="KW-1185">Reference proteome</keyword>
<dbReference type="RefSeq" id="WP_015313913.1">
    <property type="nucleotide sequence ID" value="NC_019972.1"/>
</dbReference>
<dbReference type="SMART" id="SM00487">
    <property type="entry name" value="DEXDc"/>
    <property type="match status" value="1"/>
</dbReference>
<keyword evidence="4" id="KW-0614">Plasmid</keyword>
<organism evidence="4 5">
    <name type="scientific">Methanomethylovorans hollandica (strain DSM 15978 / NBRC 107637 / DMS1)</name>
    <dbReference type="NCBI Taxonomy" id="867904"/>
    <lineage>
        <taxon>Archaea</taxon>
        <taxon>Methanobacteriati</taxon>
        <taxon>Methanobacteriota</taxon>
        <taxon>Stenosarchaea group</taxon>
        <taxon>Methanomicrobia</taxon>
        <taxon>Methanosarcinales</taxon>
        <taxon>Methanosarcinaceae</taxon>
        <taxon>Methanomethylovorans</taxon>
    </lineage>
</organism>
<sequence length="1037" mass="120137">MLQTTLIEFLDQISSNPILPKSDLIPEPITEEIKSILRTISPDDPNYRIFEMQESRTLTREYALHKYKPLGLTVKLEGSRGLPDMHKKRELNKGQFFTPAVVVKALTESMGLDRAKNLTIMDNSMGIGSMFQFIPNNNRLYGIELDNNAFSIAKYIWPNDTIINDNLINHTSFKHGAIPENDRYLLTSKERTMVDAFIINPPFSLQIEKKNIPLINANWGKLGPRSSIESHIAALEIALESSRTVVGAILPTSFFTNSSTYSFEKWASIQHKKLLRIDLPSEAFKEYGTEWNCSLVVYIPYDYWYNKLETMHLTVETMEQLPEKIEIWKNSEGYKKLLEKIDTANEYPLYDLDLQPHAEIESISVPSKPTLSLEYAKKIRISVNANSSGLVFSAKDMLSALKLQEAIDSYGKKYNRGNQTNFSIWQWNCRRMNIVNDGLDTIMQMKEHLERKGLDVVFDDQVFNWYKKITQRKELEMTPFEKAVYDEDKGIWINKYSENGIRTKYAAKYEELHKKLDKLGIDWLWPYQKDDVIRMCMKSGVMYTGDMGVGKTRCIIASIILSGHEHALIVVESRNIKEFLTEFNNLGIKNVNVIDSRKELDNLKQFNIISYNKLWTKIDGLKKPYIKVLKKKIKFVAFDEAHNLKAADSNRSLAARQMFGRCKRIIEATGTIINNYPRNIFSLLVAAWGDGTELNPYGYRYPVDEGYQFTSGTRKFNETFIKTTWVSEQFAQTLDKGMRSMEVPMVKDINEWYKMLAPKMIRRVTNEPEVKPYMKCPTPVFHNHLIKPDTDHLLYYKKWLENYAKWFREQLEIMKYDSSHNISNAIVISHLTKLQFASTIPQSSKTDIPGFEWNHDSTQKQIKTIELIRNAINNGEKIIVFSERPEFLSYMHRILNQEQINSILFTGEISIDKRITDKEKFQTSPDINVMLATTTCGETALNIPEASTVIVVDVNWTPSKTRQAYSRILRPQQKKEPNIHFVLLEGTIDEYMKQLCDLKANGIDQAIDEKKVSEFNPDNWLSYKDFSYKMLTEEGLL</sequence>
<dbReference type="GO" id="GO:0005524">
    <property type="term" value="F:ATP binding"/>
    <property type="evidence" value="ECO:0007669"/>
    <property type="project" value="InterPro"/>
</dbReference>
<dbReference type="KEGG" id="mhz:Metho_2651"/>
<evidence type="ECO:0000313" key="5">
    <source>
        <dbReference type="Proteomes" id="UP000010866"/>
    </source>
</evidence>
<dbReference type="AlphaFoldDB" id="L0L0C0"/>
<dbReference type="GO" id="GO:0140097">
    <property type="term" value="F:catalytic activity, acting on DNA"/>
    <property type="evidence" value="ECO:0007669"/>
    <property type="project" value="UniProtKB-ARBA"/>
</dbReference>
<dbReference type="PANTHER" id="PTHR45766:SF6">
    <property type="entry name" value="SWI_SNF-RELATED MATRIX-ASSOCIATED ACTIN-DEPENDENT REGULATOR OF CHROMATIN SUBFAMILY A-LIKE PROTEIN 1"/>
    <property type="match status" value="1"/>
</dbReference>
<dbReference type="GO" id="GO:0004386">
    <property type="term" value="F:helicase activity"/>
    <property type="evidence" value="ECO:0007669"/>
    <property type="project" value="UniProtKB-KW"/>
</dbReference>
<accession>L0L0C0</accession>
<dbReference type="InterPro" id="IPR029063">
    <property type="entry name" value="SAM-dependent_MTases_sf"/>
</dbReference>
<dbReference type="OrthoDB" id="383472at2157"/>
<dbReference type="GO" id="GO:0006281">
    <property type="term" value="P:DNA repair"/>
    <property type="evidence" value="ECO:0007669"/>
    <property type="project" value="TreeGrafter"/>
</dbReference>
<dbReference type="Gene3D" id="3.40.50.150">
    <property type="entry name" value="Vaccinia Virus protein VP39"/>
    <property type="match status" value="1"/>
</dbReference>
<dbReference type="SUPFAM" id="SSF52540">
    <property type="entry name" value="P-loop containing nucleoside triphosphate hydrolases"/>
    <property type="match status" value="2"/>
</dbReference>
<dbReference type="Pfam" id="PF00271">
    <property type="entry name" value="Helicase_C"/>
    <property type="match status" value="1"/>
</dbReference>
<dbReference type="CDD" id="cd18793">
    <property type="entry name" value="SF2_C_SNF"/>
    <property type="match status" value="1"/>
</dbReference>
<dbReference type="Proteomes" id="UP000010866">
    <property type="component" value="Plasmid pMETHO01"/>
</dbReference>
<dbReference type="EMBL" id="CP003363">
    <property type="protein sequence ID" value="AGB50781.1"/>
    <property type="molecule type" value="Genomic_DNA"/>
</dbReference>
<geneLocation type="plasmid" evidence="4 5">
    <name>pMETHO01</name>
</geneLocation>
<dbReference type="GO" id="GO:0031297">
    <property type="term" value="P:replication fork processing"/>
    <property type="evidence" value="ECO:0007669"/>
    <property type="project" value="TreeGrafter"/>
</dbReference>
<dbReference type="Pfam" id="PF00176">
    <property type="entry name" value="SNF2-rel_dom"/>
    <property type="match status" value="1"/>
</dbReference>
<dbReference type="InterPro" id="IPR049730">
    <property type="entry name" value="SNF2/RAD54-like_C"/>
</dbReference>
<dbReference type="InterPro" id="IPR001650">
    <property type="entry name" value="Helicase_C-like"/>
</dbReference>
<evidence type="ECO:0000259" key="3">
    <source>
        <dbReference type="PROSITE" id="PS51194"/>
    </source>
</evidence>
<dbReference type="Pfam" id="PF02384">
    <property type="entry name" value="N6_Mtase"/>
    <property type="match status" value="1"/>
</dbReference>
<dbReference type="SMART" id="SM00490">
    <property type="entry name" value="HELICc"/>
    <property type="match status" value="1"/>
</dbReference>
<reference evidence="5" key="1">
    <citation type="submission" date="2012-02" db="EMBL/GenBank/DDBJ databases">
        <title>Complete sequence of plasmid of Methanomethylovorans hollandica DSM 15978.</title>
        <authorList>
            <person name="Lucas S."/>
            <person name="Copeland A."/>
            <person name="Lapidus A."/>
            <person name="Glavina del Rio T."/>
            <person name="Dalin E."/>
            <person name="Tice H."/>
            <person name="Bruce D."/>
            <person name="Goodwin L."/>
            <person name="Pitluck S."/>
            <person name="Peters L."/>
            <person name="Mikhailova N."/>
            <person name="Held B."/>
            <person name="Kyrpides N."/>
            <person name="Mavromatis K."/>
            <person name="Ivanova N."/>
            <person name="Brettin T."/>
            <person name="Detter J.C."/>
            <person name="Han C."/>
            <person name="Larimer F."/>
            <person name="Land M."/>
            <person name="Hauser L."/>
            <person name="Markowitz V."/>
            <person name="Cheng J.-F."/>
            <person name="Hugenholtz P."/>
            <person name="Woyke T."/>
            <person name="Wu D."/>
            <person name="Spring S."/>
            <person name="Schroeder M."/>
            <person name="Brambilla E."/>
            <person name="Klenk H.-P."/>
            <person name="Eisen J.A."/>
        </authorList>
    </citation>
    <scope>NUCLEOTIDE SEQUENCE [LARGE SCALE GENOMIC DNA]</scope>
    <source>
        <strain evidence="5">DSM 15978 / NBRC 107637 / DMS1</strain>
        <plasmid evidence="5">Plasmid pMETHO01</plasmid>
    </source>
</reference>
<dbReference type="SUPFAM" id="SSF53335">
    <property type="entry name" value="S-adenosyl-L-methionine-dependent methyltransferases"/>
    <property type="match status" value="1"/>
</dbReference>
<dbReference type="InterPro" id="IPR027417">
    <property type="entry name" value="P-loop_NTPase"/>
</dbReference>
<proteinExistence type="predicted"/>
<dbReference type="GeneID" id="14401613"/>